<accession>A0ABN2UXE8</accession>
<dbReference type="InterPro" id="IPR023210">
    <property type="entry name" value="NADP_OxRdtase_dom"/>
</dbReference>
<reference evidence="2 3" key="1">
    <citation type="journal article" date="2019" name="Int. J. Syst. Evol. Microbiol.">
        <title>The Global Catalogue of Microorganisms (GCM) 10K type strain sequencing project: providing services to taxonomists for standard genome sequencing and annotation.</title>
        <authorList>
            <consortium name="The Broad Institute Genomics Platform"/>
            <consortium name="The Broad Institute Genome Sequencing Center for Infectious Disease"/>
            <person name="Wu L."/>
            <person name="Ma J."/>
        </authorList>
    </citation>
    <scope>NUCLEOTIDE SEQUENCE [LARGE SCALE GENOMIC DNA]</scope>
    <source>
        <strain evidence="2 3">JCM 16014</strain>
    </source>
</reference>
<evidence type="ECO:0000259" key="1">
    <source>
        <dbReference type="Pfam" id="PF00248"/>
    </source>
</evidence>
<dbReference type="Pfam" id="PF00248">
    <property type="entry name" value="Aldo_ket_red"/>
    <property type="match status" value="1"/>
</dbReference>
<protein>
    <recommendedName>
        <fullName evidence="1">NADP-dependent oxidoreductase domain-containing protein</fullName>
    </recommendedName>
</protein>
<feature type="domain" description="NADP-dependent oxidoreductase" evidence="1">
    <location>
        <begin position="91"/>
        <end position="382"/>
    </location>
</feature>
<dbReference type="InterPro" id="IPR050523">
    <property type="entry name" value="AKR_Detox_Biosynth"/>
</dbReference>
<evidence type="ECO:0000313" key="2">
    <source>
        <dbReference type="EMBL" id="GAA2043814.1"/>
    </source>
</evidence>
<organism evidence="2 3">
    <name type="scientific">Catenulispora yoronensis</name>
    <dbReference type="NCBI Taxonomy" id="450799"/>
    <lineage>
        <taxon>Bacteria</taxon>
        <taxon>Bacillati</taxon>
        <taxon>Actinomycetota</taxon>
        <taxon>Actinomycetes</taxon>
        <taxon>Catenulisporales</taxon>
        <taxon>Catenulisporaceae</taxon>
        <taxon>Catenulispora</taxon>
    </lineage>
</organism>
<dbReference type="PANTHER" id="PTHR43364">
    <property type="entry name" value="NADH-SPECIFIC METHYLGLYOXAL REDUCTASE-RELATED"/>
    <property type="match status" value="1"/>
</dbReference>
<proteinExistence type="predicted"/>
<dbReference type="EMBL" id="BAAAQN010000036">
    <property type="protein sequence ID" value="GAA2043814.1"/>
    <property type="molecule type" value="Genomic_DNA"/>
</dbReference>
<comment type="caution">
    <text evidence="2">The sequence shown here is derived from an EMBL/GenBank/DDBJ whole genome shotgun (WGS) entry which is preliminary data.</text>
</comment>
<dbReference type="PANTHER" id="PTHR43364:SF6">
    <property type="entry name" value="OXIDOREDUCTASE-RELATED"/>
    <property type="match status" value="1"/>
</dbReference>
<evidence type="ECO:0000313" key="3">
    <source>
        <dbReference type="Proteomes" id="UP001500751"/>
    </source>
</evidence>
<dbReference type="Proteomes" id="UP001500751">
    <property type="component" value="Unassembled WGS sequence"/>
</dbReference>
<dbReference type="SUPFAM" id="SSF51430">
    <property type="entry name" value="NAD(P)-linked oxidoreductase"/>
    <property type="match status" value="1"/>
</dbReference>
<gene>
    <name evidence="2" type="ORF">GCM10009839_53970</name>
</gene>
<sequence>MRSRVDRHDVSSVPVRRMCTGATPTSIAPVPDRECPLLGRVGIGGRVGLGHRAGSTARRADLDLERAPGCTVDDMEYTPFGGPEGPRVSTLALGALPFGAGVDEPTSFALLDRFVEAGGTFIDTADCYCFWVAGRTGRESEELLGRWLASRKNRDGLVISTKLGAQPDPELATTWPRNAEGLSAKTVRAAAEGSLRRLGTDHVDVLFAHLEDRSVDFVETVGAFADLVADGLIGQAGVSNHPTSRIKQARAAAVELGVPGYTAVQQRHSFLTPKPGASFEIQEAADDDLLALVRAQDDLSMMAYTALLEGALVREDRPLPRQYQTPQNERRRAALWRTAQEAGVTRAQLALAWVLRGDPQIIPVLGVSTLSQLDDALGAPAVPADALAALAVAVDEAEAEAGAE</sequence>
<name>A0ABN2UXE8_9ACTN</name>
<keyword evidence="3" id="KW-1185">Reference proteome</keyword>
<dbReference type="Gene3D" id="3.20.20.100">
    <property type="entry name" value="NADP-dependent oxidoreductase domain"/>
    <property type="match status" value="1"/>
</dbReference>
<dbReference type="InterPro" id="IPR036812">
    <property type="entry name" value="NAD(P)_OxRdtase_dom_sf"/>
</dbReference>